<dbReference type="RefSeq" id="WP_073599088.1">
    <property type="nucleotide sequence ID" value="NZ_MRCB01000007.1"/>
</dbReference>
<dbReference type="Gene3D" id="2.130.10.10">
    <property type="entry name" value="YVTN repeat-like/Quinoprotein amine dehydrogenase"/>
    <property type="match status" value="3"/>
</dbReference>
<dbReference type="PROSITE" id="PS00678">
    <property type="entry name" value="WD_REPEATS_1"/>
    <property type="match status" value="3"/>
</dbReference>
<dbReference type="PROSITE" id="PS50294">
    <property type="entry name" value="WD_REPEATS_REGION"/>
    <property type="match status" value="4"/>
</dbReference>
<evidence type="ECO:0000256" key="1">
    <source>
        <dbReference type="ARBA" id="ARBA00022574"/>
    </source>
</evidence>
<dbReference type="Pfam" id="PF00400">
    <property type="entry name" value="WD40"/>
    <property type="match status" value="6"/>
</dbReference>
<dbReference type="PRINTS" id="PR00320">
    <property type="entry name" value="GPROTEINBRPT"/>
</dbReference>
<evidence type="ECO:0000313" key="5">
    <source>
        <dbReference type="Proteomes" id="UP000186868"/>
    </source>
</evidence>
<dbReference type="InterPro" id="IPR036322">
    <property type="entry name" value="WD40_repeat_dom_sf"/>
</dbReference>
<dbReference type="EMBL" id="MRCB01000007">
    <property type="protein sequence ID" value="OKH24101.1"/>
    <property type="molecule type" value="Genomic_DNA"/>
</dbReference>
<proteinExistence type="predicted"/>
<dbReference type="InterPro" id="IPR015943">
    <property type="entry name" value="WD40/YVTN_repeat-like_dom_sf"/>
</dbReference>
<dbReference type="InterPro" id="IPR020472">
    <property type="entry name" value="WD40_PAC1"/>
</dbReference>
<name>A0A1U7HKM2_9CYAN</name>
<evidence type="ECO:0000256" key="2">
    <source>
        <dbReference type="ARBA" id="ARBA00022737"/>
    </source>
</evidence>
<dbReference type="OrthoDB" id="494465at2"/>
<dbReference type="InterPro" id="IPR019775">
    <property type="entry name" value="WD40_repeat_CS"/>
</dbReference>
<comment type="caution">
    <text evidence="4">The sequence shown here is derived from an EMBL/GenBank/DDBJ whole genome shotgun (WGS) entry which is preliminary data.</text>
</comment>
<dbReference type="SMART" id="SM00320">
    <property type="entry name" value="WD40"/>
    <property type="match status" value="7"/>
</dbReference>
<organism evidence="4 5">
    <name type="scientific">Hydrococcus rivularis NIES-593</name>
    <dbReference type="NCBI Taxonomy" id="1921803"/>
    <lineage>
        <taxon>Bacteria</taxon>
        <taxon>Bacillati</taxon>
        <taxon>Cyanobacteriota</taxon>
        <taxon>Cyanophyceae</taxon>
        <taxon>Pleurocapsales</taxon>
        <taxon>Hydrococcaceae</taxon>
        <taxon>Hydrococcus</taxon>
    </lineage>
</organism>
<feature type="repeat" description="WD" evidence="3">
    <location>
        <begin position="732"/>
        <end position="773"/>
    </location>
</feature>
<protein>
    <submittedName>
        <fullName evidence="4">Uncharacterized protein</fullName>
    </submittedName>
</protein>
<dbReference type="PANTHER" id="PTHR22847:SF637">
    <property type="entry name" value="WD REPEAT DOMAIN 5B"/>
    <property type="match status" value="1"/>
</dbReference>
<dbReference type="Proteomes" id="UP000186868">
    <property type="component" value="Unassembled WGS sequence"/>
</dbReference>
<dbReference type="STRING" id="1921803.NIES593_08020"/>
<gene>
    <name evidence="4" type="ORF">NIES593_08020</name>
</gene>
<keyword evidence="2" id="KW-0677">Repeat</keyword>
<evidence type="ECO:0000256" key="3">
    <source>
        <dbReference type="PROSITE-ProRule" id="PRU00221"/>
    </source>
</evidence>
<accession>A0A1U7HKM2</accession>
<feature type="repeat" description="WD" evidence="3">
    <location>
        <begin position="690"/>
        <end position="731"/>
    </location>
</feature>
<feature type="repeat" description="WD" evidence="3">
    <location>
        <begin position="648"/>
        <end position="689"/>
    </location>
</feature>
<keyword evidence="5" id="KW-1185">Reference proteome</keyword>
<dbReference type="InterPro" id="IPR001680">
    <property type="entry name" value="WD40_rpt"/>
</dbReference>
<sequence>MEKWFNLFIQVAKPIFSTLVYTGTNTLLSSLQEELTNRQKERTELVLNSLGIREKQASYLREAIVDFTSSIELINLDGQSSCNRDKILQQQSLDRNNEVFSKIADRVLETTLKFPELQKTLEHWPLRLFPSQLLESIGDRSPTPLRVILAPPKISLESQETSLGTQEIESILAQELREFLSQNYSLHSQVRPTEFLGGAWSDRGVYGEANIKAIFGVLKSEPTLIIESELEGEFLNFRIAYWGFEQEKYCYATIFKLPYKTFLQESAKARALRWKETRQKLLAIGKTREEVKRLGGNNTVNLALLEEAEALQAAGIDLRELNFSYQIDRKDVEALCQFLSICHCLIAGWVADIHYLIHYNTPPNLPEWLPQLSGAIADRSSIDEIVRTTVLIYREIFKALANERPKDIPELALKLALSLASFPDKSLFREQVDYSLQLWLQQHHLPRLSTPETIPTTLTSQDRDYLESLKACLSILGDESGATQVENLLNAIVPYKQITQASKRIKFALCHTVKGISGKVSSLAIGSDEPKLVSEVNSSTLELWYLDKGSDRLSSSHKLGGHAGKVLTVAFSPDGQTLASSDKTAQRSQIKIWNLPTGKLHRTLFGHKQAIHSLAIGVWQSENKQFIASGSHKIKLWDLQTGEPFLTLFGHKEWVYSLAISPDGRTLISGSKDKTIRIWNLFAGELLHTLNGHDGSVKALAISSDGQMLLSGSDDATIKLWEIGTGKLLHTFKGHSGAIRAIAITPDSQYAIAACHDKTIKVWDLSTGKLLQTLKGHQESVSVLAISPDGQTLVSGSEDKTLKIWRTF</sequence>
<dbReference type="PROSITE" id="PS50082">
    <property type="entry name" value="WD_REPEATS_2"/>
    <property type="match status" value="4"/>
</dbReference>
<dbReference type="PANTHER" id="PTHR22847">
    <property type="entry name" value="WD40 REPEAT PROTEIN"/>
    <property type="match status" value="1"/>
</dbReference>
<feature type="repeat" description="WD" evidence="3">
    <location>
        <begin position="774"/>
        <end position="808"/>
    </location>
</feature>
<dbReference type="SUPFAM" id="SSF50978">
    <property type="entry name" value="WD40 repeat-like"/>
    <property type="match status" value="1"/>
</dbReference>
<dbReference type="AlphaFoldDB" id="A0A1U7HKM2"/>
<evidence type="ECO:0000313" key="4">
    <source>
        <dbReference type="EMBL" id="OKH24101.1"/>
    </source>
</evidence>
<reference evidence="4 5" key="1">
    <citation type="submission" date="2016-11" db="EMBL/GenBank/DDBJ databases">
        <title>Draft Genome Sequences of Nine Cyanobacterial Strains from Diverse Habitats.</title>
        <authorList>
            <person name="Zhu T."/>
            <person name="Hou S."/>
            <person name="Lu X."/>
            <person name="Hess W.R."/>
        </authorList>
    </citation>
    <scope>NUCLEOTIDE SEQUENCE [LARGE SCALE GENOMIC DNA]</scope>
    <source>
        <strain evidence="4 5">NIES-593</strain>
    </source>
</reference>
<keyword evidence="1 3" id="KW-0853">WD repeat</keyword>
<dbReference type="CDD" id="cd00200">
    <property type="entry name" value="WD40"/>
    <property type="match status" value="1"/>
</dbReference>